<feature type="domain" description="Secretion system C-terminal sorting" evidence="2">
    <location>
        <begin position="230"/>
        <end position="290"/>
    </location>
</feature>
<dbReference type="AlphaFoldDB" id="A0A4S1DUS0"/>
<proteinExistence type="predicted"/>
<dbReference type="NCBIfam" id="TIGR04183">
    <property type="entry name" value="Por_Secre_tail"/>
    <property type="match status" value="1"/>
</dbReference>
<keyword evidence="1" id="KW-0732">Signal</keyword>
<evidence type="ECO:0000313" key="3">
    <source>
        <dbReference type="EMBL" id="TGV01603.1"/>
    </source>
</evidence>
<dbReference type="OrthoDB" id="1467680at2"/>
<accession>A0A4S1DUS0</accession>
<evidence type="ECO:0000313" key="4">
    <source>
        <dbReference type="Proteomes" id="UP000307602"/>
    </source>
</evidence>
<name>A0A4S1DUS0_9FLAO</name>
<comment type="caution">
    <text evidence="3">The sequence shown here is derived from an EMBL/GenBank/DDBJ whole genome shotgun (WGS) entry which is preliminary data.</text>
</comment>
<protein>
    <submittedName>
        <fullName evidence="3">T9SS type A sorting domain-containing protein</fullName>
    </submittedName>
</protein>
<dbReference type="InterPro" id="IPR026444">
    <property type="entry name" value="Secre_tail"/>
</dbReference>
<evidence type="ECO:0000259" key="2">
    <source>
        <dbReference type="Pfam" id="PF18962"/>
    </source>
</evidence>
<evidence type="ECO:0000256" key="1">
    <source>
        <dbReference type="ARBA" id="ARBA00022729"/>
    </source>
</evidence>
<dbReference type="Proteomes" id="UP000307602">
    <property type="component" value="Unassembled WGS sequence"/>
</dbReference>
<organism evidence="3 4">
    <name type="scientific">Flavivirga rizhaonensis</name>
    <dbReference type="NCBI Taxonomy" id="2559571"/>
    <lineage>
        <taxon>Bacteria</taxon>
        <taxon>Pseudomonadati</taxon>
        <taxon>Bacteroidota</taxon>
        <taxon>Flavobacteriia</taxon>
        <taxon>Flavobacteriales</taxon>
        <taxon>Flavobacteriaceae</taxon>
        <taxon>Flavivirga</taxon>
    </lineage>
</organism>
<dbReference type="Pfam" id="PF18962">
    <property type="entry name" value="Por_Secre_tail"/>
    <property type="match status" value="1"/>
</dbReference>
<sequence length="297" mass="32737">MLLNLFFTNQIKPQIMNKNYFLATILILQISFINAQSELVYWTGQNTSTNSYPQSGSGLSSEITSADQNYNGLNTYADNRNVWNNPSSSASVDPGTTPYLSYELNTNTSLQFDRFVVHGAAPTTAGIKMQLRWSIDNYASSLGDFTPGSSSYNLTSVDISSTSIVPSGTVEFRIYYYAVSGNVFHSGTGPYSTTDATPSSYTSYGRCFSVWGSQSVLSNGHVENKLSPKIYPNPSSNYIKITGNKAYGDYSIYSTIGTKVKEGSIKNNEEEIDIDLLDKGLYLIQFNKGITLKFLKQ</sequence>
<dbReference type="EMBL" id="SRSO01000022">
    <property type="protein sequence ID" value="TGV01603.1"/>
    <property type="molecule type" value="Genomic_DNA"/>
</dbReference>
<reference evidence="3 4" key="1">
    <citation type="submission" date="2019-04" db="EMBL/GenBank/DDBJ databases">
        <authorList>
            <person name="Liu A."/>
        </authorList>
    </citation>
    <scope>NUCLEOTIDE SEQUENCE [LARGE SCALE GENOMIC DNA]</scope>
    <source>
        <strain evidence="3 4">RZ03</strain>
    </source>
</reference>
<gene>
    <name evidence="3" type="ORF">EM932_15090</name>
</gene>
<keyword evidence="4" id="KW-1185">Reference proteome</keyword>